<keyword evidence="1" id="KW-0472">Membrane</keyword>
<proteinExistence type="predicted"/>
<dbReference type="OrthoDB" id="3734015at2"/>
<keyword evidence="1" id="KW-0812">Transmembrane</keyword>
<gene>
    <name evidence="2" type="ORF">BW730_15775</name>
</gene>
<evidence type="ECO:0000256" key="1">
    <source>
        <dbReference type="SAM" id="Phobius"/>
    </source>
</evidence>
<evidence type="ECO:0000313" key="2">
    <source>
        <dbReference type="EMBL" id="AQP48746.1"/>
    </source>
</evidence>
<keyword evidence="3" id="KW-1185">Reference proteome</keyword>
<reference evidence="3" key="1">
    <citation type="submission" date="2017-02" db="EMBL/GenBank/DDBJ databases">
        <title>Tessaracoccus aquaemaris sp. nov., isolated from the intestine of a Korean rockfish, Sebastes schlegelii, in a marine aquaculture pond.</title>
        <authorList>
            <person name="Tak E.J."/>
            <person name="Bae J.-W."/>
        </authorList>
    </citation>
    <scope>NUCLEOTIDE SEQUENCE [LARGE SCALE GENOMIC DNA]</scope>
    <source>
        <strain evidence="3">NSG39</strain>
    </source>
</reference>
<evidence type="ECO:0000313" key="3">
    <source>
        <dbReference type="Proteomes" id="UP000188145"/>
    </source>
</evidence>
<name>A0A1Q2CRK2_9ACTN</name>
<dbReference type="STRING" id="1332264.BW730_15775"/>
<dbReference type="Proteomes" id="UP000188145">
    <property type="component" value="Chromosome"/>
</dbReference>
<accession>A0A1Q2CRK2</accession>
<organism evidence="2 3">
    <name type="scientific">Tessaracoccus aquimaris</name>
    <dbReference type="NCBI Taxonomy" id="1332264"/>
    <lineage>
        <taxon>Bacteria</taxon>
        <taxon>Bacillati</taxon>
        <taxon>Actinomycetota</taxon>
        <taxon>Actinomycetes</taxon>
        <taxon>Propionibacteriales</taxon>
        <taxon>Propionibacteriaceae</taxon>
        <taxon>Tessaracoccus</taxon>
    </lineage>
</organism>
<feature type="transmembrane region" description="Helical" evidence="1">
    <location>
        <begin position="134"/>
        <end position="157"/>
    </location>
</feature>
<feature type="transmembrane region" description="Helical" evidence="1">
    <location>
        <begin position="20"/>
        <end position="39"/>
    </location>
</feature>
<feature type="transmembrane region" description="Helical" evidence="1">
    <location>
        <begin position="51"/>
        <end position="73"/>
    </location>
</feature>
<dbReference type="RefSeq" id="WP_158522695.1">
    <property type="nucleotide sequence ID" value="NZ_CP019606.1"/>
</dbReference>
<sequence length="236" mass="25212">MEATAAPERRFWPRSETVRALLSSGSGVVLGVAGGLLLAQAIGLGAGPRLILVLCLMATTFSLCHGVATYFTFRGLRGDELNSAMCESVSPHKSRLTTFLVGADGPVWSVSIALVAMFAVLFVLTVPDLEVPPVVLAVTIVMVIASWLDVAITYAAYYARLDRLRTALIFPDHHARSFSDYLYLAFAVQATFGTTDVSTARTYMRRALTGHALLAFVFNTVIVAILVSLLVGGAQG</sequence>
<dbReference type="InterPro" id="IPR009781">
    <property type="entry name" value="DUF1345"/>
</dbReference>
<feature type="transmembrane region" description="Helical" evidence="1">
    <location>
        <begin position="107"/>
        <end position="127"/>
    </location>
</feature>
<dbReference type="Pfam" id="PF07077">
    <property type="entry name" value="DUF1345"/>
    <property type="match status" value="1"/>
</dbReference>
<protein>
    <recommendedName>
        <fullName evidence="4">DUF1345 domain-containing protein</fullName>
    </recommendedName>
</protein>
<dbReference type="AlphaFoldDB" id="A0A1Q2CRK2"/>
<feature type="transmembrane region" description="Helical" evidence="1">
    <location>
        <begin position="212"/>
        <end position="234"/>
    </location>
</feature>
<keyword evidence="1" id="KW-1133">Transmembrane helix</keyword>
<evidence type="ECO:0008006" key="4">
    <source>
        <dbReference type="Google" id="ProtNLM"/>
    </source>
</evidence>
<dbReference type="EMBL" id="CP019606">
    <property type="protein sequence ID" value="AQP48746.1"/>
    <property type="molecule type" value="Genomic_DNA"/>
</dbReference>
<dbReference type="KEGG" id="tes:BW730_15775"/>